<evidence type="ECO:0000313" key="1">
    <source>
        <dbReference type="EMBL" id="QHT10431.1"/>
    </source>
</evidence>
<proteinExistence type="predicted"/>
<name>A0A6C0D1J6_9ZZZZ</name>
<dbReference type="EMBL" id="MN739520">
    <property type="protein sequence ID" value="QHT10431.1"/>
    <property type="molecule type" value="Genomic_DNA"/>
</dbReference>
<reference evidence="1" key="1">
    <citation type="journal article" date="2020" name="Nature">
        <title>Giant virus diversity and host interactions through global metagenomics.</title>
        <authorList>
            <person name="Schulz F."/>
            <person name="Roux S."/>
            <person name="Paez-Espino D."/>
            <person name="Jungbluth S."/>
            <person name="Walsh D.A."/>
            <person name="Denef V.J."/>
            <person name="McMahon K.D."/>
            <person name="Konstantinidis K.T."/>
            <person name="Eloe-Fadrosh E.A."/>
            <person name="Kyrpides N.C."/>
            <person name="Woyke T."/>
        </authorList>
    </citation>
    <scope>NUCLEOTIDE SEQUENCE</scope>
    <source>
        <strain evidence="1">GVMAG-M-3300023174-107</strain>
    </source>
</reference>
<accession>A0A6C0D1J6</accession>
<organism evidence="1">
    <name type="scientific">viral metagenome</name>
    <dbReference type="NCBI Taxonomy" id="1070528"/>
    <lineage>
        <taxon>unclassified sequences</taxon>
        <taxon>metagenomes</taxon>
        <taxon>organismal metagenomes</taxon>
    </lineage>
</organism>
<protein>
    <submittedName>
        <fullName evidence="1">Uncharacterized protein</fullName>
    </submittedName>
</protein>
<dbReference type="AlphaFoldDB" id="A0A6C0D1J6"/>
<sequence length="50" mass="5961">MICELSLNKYTFKRKYMILDSQKETIQNNMESRALNIILRLLIGDNSFSY</sequence>